<feature type="compositionally biased region" description="Polar residues" evidence="2">
    <location>
        <begin position="378"/>
        <end position="388"/>
    </location>
</feature>
<dbReference type="CDD" id="cd13243">
    <property type="entry name" value="PH_PLEKHG1_G2_G3"/>
    <property type="match status" value="1"/>
</dbReference>
<feature type="compositionally biased region" description="Low complexity" evidence="2">
    <location>
        <begin position="62"/>
        <end position="73"/>
    </location>
</feature>
<feature type="compositionally biased region" description="Basic and acidic residues" evidence="2">
    <location>
        <begin position="1768"/>
        <end position="1780"/>
    </location>
</feature>
<name>A0A3S1BNX7_ELYCH</name>
<feature type="compositionally biased region" description="Basic and acidic residues" evidence="2">
    <location>
        <begin position="536"/>
        <end position="550"/>
    </location>
</feature>
<dbReference type="STRING" id="188477.A0A3S1BNX7"/>
<accession>A0A3S1BNX7</accession>
<feature type="region of interest" description="Disordered" evidence="2">
    <location>
        <begin position="1150"/>
        <end position="1219"/>
    </location>
</feature>
<feature type="region of interest" description="Disordered" evidence="2">
    <location>
        <begin position="1362"/>
        <end position="1388"/>
    </location>
</feature>
<feature type="compositionally biased region" description="Low complexity" evidence="2">
    <location>
        <begin position="1104"/>
        <end position="1131"/>
    </location>
</feature>
<feature type="compositionally biased region" description="Polar residues" evidence="2">
    <location>
        <begin position="614"/>
        <end position="623"/>
    </location>
</feature>
<dbReference type="SUPFAM" id="SSF48065">
    <property type="entry name" value="DBL homology domain (DH-domain)"/>
    <property type="match status" value="1"/>
</dbReference>
<feature type="compositionally biased region" description="Polar residues" evidence="2">
    <location>
        <begin position="504"/>
        <end position="533"/>
    </location>
</feature>
<feature type="region of interest" description="Disordered" evidence="2">
    <location>
        <begin position="50"/>
        <end position="75"/>
    </location>
</feature>
<reference evidence="5 6" key="1">
    <citation type="submission" date="2019-01" db="EMBL/GenBank/DDBJ databases">
        <title>A draft genome assembly of the solar-powered sea slug Elysia chlorotica.</title>
        <authorList>
            <person name="Cai H."/>
            <person name="Li Q."/>
            <person name="Fang X."/>
            <person name="Li J."/>
            <person name="Curtis N.E."/>
            <person name="Altenburger A."/>
            <person name="Shibata T."/>
            <person name="Feng M."/>
            <person name="Maeda T."/>
            <person name="Schwartz J.A."/>
            <person name="Shigenobu S."/>
            <person name="Lundholm N."/>
            <person name="Nishiyama T."/>
            <person name="Yang H."/>
            <person name="Hasebe M."/>
            <person name="Li S."/>
            <person name="Pierce S.K."/>
            <person name="Wang J."/>
        </authorList>
    </citation>
    <scope>NUCLEOTIDE SEQUENCE [LARGE SCALE GENOMIC DNA]</scope>
    <source>
        <strain evidence="5">EC2010</strain>
        <tissue evidence="5">Whole organism of an adult</tissue>
    </source>
</reference>
<dbReference type="Proteomes" id="UP000271974">
    <property type="component" value="Unassembled WGS sequence"/>
</dbReference>
<sequence length="1890" mass="207517">MQHPELSELCKERQLALGHGLPLGAYLLRPVQRILKYHLLLQNIVKNCEKENGGSGSRSERGSTSSTVSSTSGPGCGASAILEQAFQHMTHMASHINEMKRKHEHAVRIQEIQSQLEDYVGEDLTRLGDLVLESTFRVYGAKASRQVFLFERGLLISKKKEGGMLSCKTFIRCSNLMLVEVIPNEPLSFHTIPFDNPRAQYTLQARNMEQKRRWCQEMKRLILESYKAKIPDSVKSLVMQLGRNHDDDYVTKEALEAVRKNQHTAPEYLEKRRFRRKSGPRLPDFSLLKPQRARKGANNKKGEKGVEISKLSPELARRAESKSPDSQRKFLIKQMSKKRSQSHTVSLPTTPLSETTHQELFEHSNLNSKKPHKESRKSGTVKTSTPEKTSQHEHLSHTSTLGNSSSSLSSLTSHVATSLMSSPESLSSTLNSSSNYQTSSETKLNEIRNDAEDNGDDIPEDSDLITKRATSFRKALRANPITSADISELVVRCGGAGSIHASPSKRSSTDKQNALNNQDAKCSSSAGDKTSGNGPKVKDKTNSDLVKSDLDDTDNEDYEFHRNNQFRISDENIEYQISEMSRAISNGSFLSQLGNHENENHSCVKEEKSEVSAKNKSIASRSASLPLLNDSDDDEDCTGSEKQLNERCTSANINAENLLVQQQTGHPRKTPQQHNCSHSVEDICGEPKRNVRNAHSGRGRMSRRDLQDRSSHVKKKSLGSHDMSSSGLMEINKTPVNQYEKAKEELDVDKTSNVKSESDDKRVLLRNKVKGLRLPNTHKHLSVQDYTSMSALRNKASADGSKARLIGWSSADKLTKGSMTDLSHLSEDPWVRKTEVALAEKEKKKTLSTASVAHKSDLDLRDRSNSANLSSSSSCGGSKENLDWLVYLNRNASGSLQSPLNPAASLSSNKILSNESVDKITSPSVSEAINTNKLSQCRDVHTSNKGTIPAYTTLSKVIGVSKNLENIDRKKDDFLSQPAVGTIPNPTKITLTKPVKLQETSSLSRSNSLPTTCGYGKGMSYSALKTLSKNRHSSIQNVDNLSEQESAQRMIAEMEEYIKAVTEPSHESVSYRCLPKRFPTSLPAITVEEEDAEDENDDDDTQPSGSNRLSVISSVSTSSYESQGSWSSGGSDEMTGGLVGSLRHKLHTWAKDSNFGEEQERRTNSSSDSGTINRTSALESDDESDDVYLEKDTHHSHLNERLKGDTSNLPSTHVKNEERQLETVLREHSLGSSSLGSRMANTAVPPGNFSATESSSCVGFVKMNKSTCLGNTSSERSLQDKDYDNCISDRNIAGHVSGRVSASVCDVNISVNADITGQDKTGSALPHLTDPLATRLSLPPTKEAAEALMPAALRGDSYEIQQSDSGFSLQSSASSSNDGSSSNGDLAESLDASPVLEDIPGRLQQGNKIQSNFDSNTSTSMSDSPKLVSKAEKKSPNLTVGNIMSQDHGMKRNDSCASMDSTDSFYERRLSVAFESDVFGSDPHFNQRSIESADELPTLSYPVASSRPHTLTTATTTRLTFPLTQADAETPLSRKSIREYVQSIEEMFKPRSPKVMEVRRREPGEMIRQRLQNLRDQVVYGSQDSSDERGRGYARSKSQPPSQHRSTLLPSSSQSSLSSTTSGCAAEGGGPGSYQPRCSDDIFVYDRKVSGSRDSLVSIQNVAKPCALWGSRESVFFPPSFSSKAKGRLNGSKEILYGSRESLKDKNSSLNLKRSVSKEIVTRESILASPVLARKDNKNVCQSPHHHQFPDQGHLMSPAALSSPTILDGDKTKHGKDLADRCSLPPATASSPHHWRNKNQFVHRARSSSDRSCSSLSERASSPVSINSDGCTSGIKVSSSFSASSPLLDSQQQQLSKSTGGLDQMSTEVDNLVIMKGWVRSLISKFQDQP</sequence>
<feature type="compositionally biased region" description="Polar residues" evidence="2">
    <location>
        <begin position="1436"/>
        <end position="1445"/>
    </location>
</feature>
<dbReference type="Gene3D" id="1.20.900.10">
    <property type="entry name" value="Dbl homology (DH) domain"/>
    <property type="match status" value="1"/>
</dbReference>
<gene>
    <name evidence="5" type="ORF">EGW08_006962</name>
</gene>
<dbReference type="OrthoDB" id="1594986at2759"/>
<evidence type="ECO:0000256" key="2">
    <source>
        <dbReference type="SAM" id="MobiDB-lite"/>
    </source>
</evidence>
<dbReference type="EMBL" id="RQTK01000176">
    <property type="protein sequence ID" value="RUS85261.1"/>
    <property type="molecule type" value="Genomic_DNA"/>
</dbReference>
<dbReference type="PROSITE" id="PS50010">
    <property type="entry name" value="DH_2"/>
    <property type="match status" value="1"/>
</dbReference>
<dbReference type="GO" id="GO:0005085">
    <property type="term" value="F:guanyl-nucleotide exchange factor activity"/>
    <property type="evidence" value="ECO:0007669"/>
    <property type="project" value="InterPro"/>
</dbReference>
<dbReference type="InterPro" id="IPR001849">
    <property type="entry name" value="PH_domain"/>
</dbReference>
<comment type="caution">
    <text evidence="5">The sequence shown here is derived from an EMBL/GenBank/DDBJ whole genome shotgun (WGS) entry which is preliminary data.</text>
</comment>
<feature type="region of interest" description="Disordered" evidence="2">
    <location>
        <begin position="497"/>
        <end position="558"/>
    </location>
</feature>
<feature type="compositionally biased region" description="Basic and acidic residues" evidence="2">
    <location>
        <begin position="598"/>
        <end position="613"/>
    </location>
</feature>
<dbReference type="InterPro" id="IPR055251">
    <property type="entry name" value="SOS1_NGEF_PH"/>
</dbReference>
<feature type="region of interest" description="Disordered" evidence="2">
    <location>
        <begin position="1087"/>
        <end position="1138"/>
    </location>
</feature>
<feature type="compositionally biased region" description="Polar residues" evidence="2">
    <location>
        <begin position="1596"/>
        <end position="1605"/>
    </location>
</feature>
<feature type="region of interest" description="Disordered" evidence="2">
    <location>
        <begin position="262"/>
        <end position="409"/>
    </location>
</feature>
<dbReference type="SUPFAM" id="SSF50729">
    <property type="entry name" value="PH domain-like"/>
    <property type="match status" value="1"/>
</dbReference>
<feature type="compositionally biased region" description="Low complexity" evidence="2">
    <location>
        <begin position="1842"/>
        <end position="1858"/>
    </location>
</feature>
<organism evidence="5 6">
    <name type="scientific">Elysia chlorotica</name>
    <name type="common">Eastern emerald elysia</name>
    <name type="synonym">Sea slug</name>
    <dbReference type="NCBI Taxonomy" id="188477"/>
    <lineage>
        <taxon>Eukaryota</taxon>
        <taxon>Metazoa</taxon>
        <taxon>Spiralia</taxon>
        <taxon>Lophotrochozoa</taxon>
        <taxon>Mollusca</taxon>
        <taxon>Gastropoda</taxon>
        <taxon>Heterobranchia</taxon>
        <taxon>Euthyneura</taxon>
        <taxon>Panpulmonata</taxon>
        <taxon>Sacoglossa</taxon>
        <taxon>Placobranchoidea</taxon>
        <taxon>Plakobranchidae</taxon>
        <taxon>Elysia</taxon>
    </lineage>
</organism>
<evidence type="ECO:0000259" key="3">
    <source>
        <dbReference type="PROSITE" id="PS50003"/>
    </source>
</evidence>
<feature type="compositionally biased region" description="Low complexity" evidence="2">
    <location>
        <begin position="422"/>
        <end position="440"/>
    </location>
</feature>
<feature type="compositionally biased region" description="Polar residues" evidence="2">
    <location>
        <begin position="1571"/>
        <end position="1584"/>
    </location>
</feature>
<dbReference type="SMART" id="SM00233">
    <property type="entry name" value="PH"/>
    <property type="match status" value="1"/>
</dbReference>
<keyword evidence="6" id="KW-1185">Reference proteome</keyword>
<dbReference type="InterPro" id="IPR043324">
    <property type="entry name" value="PH_PLEKHG1_G2_G3"/>
</dbReference>
<dbReference type="PANTHER" id="PTHR45924">
    <property type="entry name" value="FI17866P1"/>
    <property type="match status" value="1"/>
</dbReference>
<feature type="compositionally biased region" description="Polar residues" evidence="2">
    <location>
        <begin position="342"/>
        <end position="355"/>
    </location>
</feature>
<feature type="compositionally biased region" description="Basic and acidic residues" evidence="2">
    <location>
        <begin position="1188"/>
        <end position="1204"/>
    </location>
</feature>
<feature type="compositionally biased region" description="Polar residues" evidence="2">
    <location>
        <begin position="1164"/>
        <end position="1178"/>
    </location>
</feature>
<feature type="compositionally biased region" description="Low complexity" evidence="2">
    <location>
        <begin position="1362"/>
        <end position="1387"/>
    </location>
</feature>
<keyword evidence="1" id="KW-0597">Phosphoprotein</keyword>
<dbReference type="InterPro" id="IPR035899">
    <property type="entry name" value="DBL_dom_sf"/>
</dbReference>
<evidence type="ECO:0000259" key="4">
    <source>
        <dbReference type="PROSITE" id="PS50010"/>
    </source>
</evidence>
<feature type="compositionally biased region" description="Acidic residues" evidence="2">
    <location>
        <begin position="1087"/>
        <end position="1101"/>
    </location>
</feature>
<feature type="region of interest" description="Disordered" evidence="2">
    <location>
        <begin position="598"/>
        <end position="644"/>
    </location>
</feature>
<evidence type="ECO:0000256" key="1">
    <source>
        <dbReference type="ARBA" id="ARBA00022553"/>
    </source>
</evidence>
<evidence type="ECO:0008006" key="7">
    <source>
        <dbReference type="Google" id="ProtNLM"/>
    </source>
</evidence>
<dbReference type="GO" id="GO:0031267">
    <property type="term" value="F:small GTPase binding"/>
    <property type="evidence" value="ECO:0007669"/>
    <property type="project" value="TreeGrafter"/>
</dbReference>
<feature type="region of interest" description="Disordered" evidence="2">
    <location>
        <begin position="1402"/>
        <end position="1459"/>
    </location>
</feature>
<evidence type="ECO:0000313" key="5">
    <source>
        <dbReference type="EMBL" id="RUS85261.1"/>
    </source>
</evidence>
<feature type="compositionally biased region" description="Basic and acidic residues" evidence="2">
    <location>
        <begin position="315"/>
        <end position="328"/>
    </location>
</feature>
<feature type="compositionally biased region" description="Basic residues" evidence="2">
    <location>
        <begin position="1793"/>
        <end position="1806"/>
    </location>
</feature>
<dbReference type="InterPro" id="IPR011993">
    <property type="entry name" value="PH-like_dom_sf"/>
</dbReference>
<evidence type="ECO:0000313" key="6">
    <source>
        <dbReference type="Proteomes" id="UP000271974"/>
    </source>
</evidence>
<feature type="compositionally biased region" description="Basic residues" evidence="2">
    <location>
        <begin position="690"/>
        <end position="701"/>
    </location>
</feature>
<feature type="domain" description="PH" evidence="3">
    <location>
        <begin position="123"/>
        <end position="223"/>
    </location>
</feature>
<feature type="region of interest" description="Disordered" evidence="2">
    <location>
        <begin position="422"/>
        <end position="442"/>
    </location>
</feature>
<dbReference type="PANTHER" id="PTHR45924:SF2">
    <property type="entry name" value="FI17866P1"/>
    <property type="match status" value="1"/>
</dbReference>
<protein>
    <recommendedName>
        <fullName evidence="7">DH domain-containing protein</fullName>
    </recommendedName>
</protein>
<feature type="region of interest" description="Disordered" evidence="2">
    <location>
        <begin position="1740"/>
        <end position="1829"/>
    </location>
</feature>
<dbReference type="Pfam" id="PF00621">
    <property type="entry name" value="RhoGEF"/>
    <property type="match status" value="1"/>
</dbReference>
<proteinExistence type="predicted"/>
<dbReference type="Gene3D" id="2.30.29.30">
    <property type="entry name" value="Pleckstrin-homology domain (PH domain)/Phosphotyrosine-binding domain (PTB)"/>
    <property type="match status" value="1"/>
</dbReference>
<feature type="domain" description="DH" evidence="4">
    <location>
        <begin position="1"/>
        <end position="99"/>
    </location>
</feature>
<feature type="compositionally biased region" description="Basic and acidic residues" evidence="2">
    <location>
        <begin position="702"/>
        <end position="711"/>
    </location>
</feature>
<feature type="compositionally biased region" description="Low complexity" evidence="2">
    <location>
        <begin position="1810"/>
        <end position="1822"/>
    </location>
</feature>
<feature type="compositionally biased region" description="Polar residues" evidence="2">
    <location>
        <begin position="1404"/>
        <end position="1423"/>
    </location>
</feature>
<feature type="region of interest" description="Disordered" evidence="2">
    <location>
        <begin position="1571"/>
        <end position="1633"/>
    </location>
</feature>
<dbReference type="Pfam" id="PF22697">
    <property type="entry name" value="SOS1_NGEF_PH"/>
    <property type="match status" value="1"/>
</dbReference>
<feature type="region of interest" description="Disordered" evidence="2">
    <location>
        <begin position="688"/>
        <end position="728"/>
    </location>
</feature>
<dbReference type="PROSITE" id="PS50003">
    <property type="entry name" value="PH_DOMAIN"/>
    <property type="match status" value="1"/>
</dbReference>
<feature type="compositionally biased region" description="Low complexity" evidence="2">
    <location>
        <begin position="1606"/>
        <end position="1622"/>
    </location>
</feature>
<feature type="compositionally biased region" description="Low complexity" evidence="2">
    <location>
        <begin position="397"/>
        <end position="409"/>
    </location>
</feature>
<feature type="region of interest" description="Disordered" evidence="2">
    <location>
        <begin position="1842"/>
        <end position="1863"/>
    </location>
</feature>
<dbReference type="InterPro" id="IPR000219">
    <property type="entry name" value="DH_dom"/>
</dbReference>